<accession>A0A3M2M117</accession>
<dbReference type="RefSeq" id="WP_122196109.1">
    <property type="nucleotide sequence ID" value="NZ_JBHSKC010000031.1"/>
</dbReference>
<dbReference type="AlphaFoldDB" id="A0A3M2M117"/>
<dbReference type="EMBL" id="RFFG01000036">
    <property type="protein sequence ID" value="RMI42115.1"/>
    <property type="molecule type" value="Genomic_DNA"/>
</dbReference>
<comment type="caution">
    <text evidence="1">The sequence shown here is derived from an EMBL/GenBank/DDBJ whole genome shotgun (WGS) entry which is preliminary data.</text>
</comment>
<keyword evidence="2" id="KW-1185">Reference proteome</keyword>
<proteinExistence type="predicted"/>
<protein>
    <submittedName>
        <fullName evidence="1">Uncharacterized protein</fullName>
    </submittedName>
</protein>
<evidence type="ECO:0000313" key="2">
    <source>
        <dbReference type="Proteomes" id="UP000282674"/>
    </source>
</evidence>
<organism evidence="1 2">
    <name type="scientific">Actinomadura harenae</name>
    <dbReference type="NCBI Taxonomy" id="2483351"/>
    <lineage>
        <taxon>Bacteria</taxon>
        <taxon>Bacillati</taxon>
        <taxon>Actinomycetota</taxon>
        <taxon>Actinomycetes</taxon>
        <taxon>Streptosporangiales</taxon>
        <taxon>Thermomonosporaceae</taxon>
        <taxon>Actinomadura</taxon>
    </lineage>
</organism>
<name>A0A3M2M117_9ACTN</name>
<gene>
    <name evidence="1" type="ORF">EBO15_20925</name>
</gene>
<reference evidence="1 2" key="1">
    <citation type="submission" date="2018-10" db="EMBL/GenBank/DDBJ databases">
        <title>Isolation from soil.</title>
        <authorList>
            <person name="Hu J."/>
        </authorList>
    </citation>
    <scope>NUCLEOTIDE SEQUENCE [LARGE SCALE GENOMIC DNA]</scope>
    <source>
        <strain evidence="1 2">NEAU-Ht49</strain>
    </source>
</reference>
<evidence type="ECO:0000313" key="1">
    <source>
        <dbReference type="EMBL" id="RMI42115.1"/>
    </source>
</evidence>
<sequence length="62" mass="6307">MIELASQLNTLPVGPLDVRAASTEQAIDATATGRDSSFEYRTCAGCGGCGACYVPPPCQGAN</sequence>
<dbReference type="Proteomes" id="UP000282674">
    <property type="component" value="Unassembled WGS sequence"/>
</dbReference>